<evidence type="ECO:0000256" key="5">
    <source>
        <dbReference type="ARBA" id="ARBA00023242"/>
    </source>
</evidence>
<dbReference type="InterPro" id="IPR051710">
    <property type="entry name" value="Phosphatase_SH3-domain"/>
</dbReference>
<keyword evidence="9" id="KW-1185">Reference proteome</keyword>
<evidence type="ECO:0000256" key="3">
    <source>
        <dbReference type="ARBA" id="ARBA00022443"/>
    </source>
</evidence>
<dbReference type="Gene3D" id="3.40.50.1240">
    <property type="entry name" value="Phosphoglycerate mutase-like"/>
    <property type="match status" value="1"/>
</dbReference>
<dbReference type="PROSITE" id="PS50002">
    <property type="entry name" value="SH3"/>
    <property type="match status" value="1"/>
</dbReference>
<reference evidence="8" key="1">
    <citation type="submission" date="2023-08" db="EMBL/GenBank/DDBJ databases">
        <authorList>
            <person name="Alioto T."/>
            <person name="Alioto T."/>
            <person name="Gomez Garrido J."/>
        </authorList>
    </citation>
    <scope>NUCLEOTIDE SEQUENCE</scope>
</reference>
<evidence type="ECO:0000259" key="7">
    <source>
        <dbReference type="PROSITE" id="PS50002"/>
    </source>
</evidence>
<evidence type="ECO:0000256" key="1">
    <source>
        <dbReference type="ARBA" id="ARBA00004123"/>
    </source>
</evidence>
<comment type="subcellular location">
    <subcellularLocation>
        <location evidence="2">Cytoplasm</location>
    </subcellularLocation>
    <subcellularLocation>
        <location evidence="1">Nucleus</location>
    </subcellularLocation>
</comment>
<dbReference type="GO" id="GO:0005737">
    <property type="term" value="C:cytoplasm"/>
    <property type="evidence" value="ECO:0007669"/>
    <property type="project" value="UniProtKB-SubCell"/>
</dbReference>
<dbReference type="EMBL" id="OY660872">
    <property type="protein sequence ID" value="CAJ1064111.1"/>
    <property type="molecule type" value="Genomic_DNA"/>
</dbReference>
<evidence type="ECO:0000256" key="4">
    <source>
        <dbReference type="ARBA" id="ARBA00022490"/>
    </source>
</evidence>
<dbReference type="PANTHER" id="PTHR16469:SF27">
    <property type="entry name" value="UBIQUITIN-ASSOCIATED AND SH3 DOMAIN-CONTAINING BA-RELATED"/>
    <property type="match status" value="1"/>
</dbReference>
<evidence type="ECO:0000313" key="8">
    <source>
        <dbReference type="EMBL" id="CAJ1064111.1"/>
    </source>
</evidence>
<evidence type="ECO:0000256" key="6">
    <source>
        <dbReference type="PROSITE-ProRule" id="PRU00192"/>
    </source>
</evidence>
<protein>
    <submittedName>
        <fullName evidence="8">Ubiquitin-associated and SH3 domain-containing protein B</fullName>
    </submittedName>
</protein>
<gene>
    <name evidence="8" type="ORF">XNOV1_A026560</name>
</gene>
<dbReference type="InterPro" id="IPR001452">
    <property type="entry name" value="SH3_domain"/>
</dbReference>
<dbReference type="PANTHER" id="PTHR16469">
    <property type="entry name" value="UBIQUITIN-ASSOCIATED AND SH3 DOMAIN-CONTAINING BA-RELATED"/>
    <property type="match status" value="1"/>
</dbReference>
<keyword evidence="4" id="KW-0963">Cytoplasm</keyword>
<dbReference type="GO" id="GO:0005634">
    <property type="term" value="C:nucleus"/>
    <property type="evidence" value="ECO:0007669"/>
    <property type="project" value="UniProtKB-SubCell"/>
</dbReference>
<dbReference type="AlphaFoldDB" id="A0AAV1FTU4"/>
<dbReference type="FunFam" id="2.30.30.40:FF:000052">
    <property type="entry name" value="Ubiquitin-associated and SH3 domain-containing protein B"/>
    <property type="match status" value="1"/>
</dbReference>
<sequence length="230" mass="25420">MKASGCDWLAVLFSRDIRFANHETLQVMYPYAPQNDDELELVQGDFIFMSPVEQSTASEGWVYGTSLGTGLSGLLPENYVSRADESDTWVVHGSQSILNCASPSNSGSTVSGLLFDGQLNDSLLDSLMDPPSLTSLCPPMQVSRQITQSSLSKMRLFVCRHGERMDVVFGKHWVTQCFDAKGRYIRSNLNMPSSLPIRSGGHRDYDKDCPITVFGSTQARLVGQFTLYAL</sequence>
<proteinExistence type="predicted"/>
<evidence type="ECO:0000313" key="9">
    <source>
        <dbReference type="Proteomes" id="UP001178508"/>
    </source>
</evidence>
<accession>A0AAV1FTU4</accession>
<dbReference type="Pfam" id="PF14604">
    <property type="entry name" value="SH3_9"/>
    <property type="match status" value="1"/>
</dbReference>
<keyword evidence="3 6" id="KW-0728">SH3 domain</keyword>
<dbReference type="InterPro" id="IPR029033">
    <property type="entry name" value="His_PPase_superfam"/>
</dbReference>
<dbReference type="SUPFAM" id="SSF50044">
    <property type="entry name" value="SH3-domain"/>
    <property type="match status" value="1"/>
</dbReference>
<dbReference type="Proteomes" id="UP001178508">
    <property type="component" value="Chromosome 9"/>
</dbReference>
<feature type="domain" description="SH3" evidence="7">
    <location>
        <begin position="20"/>
        <end position="85"/>
    </location>
</feature>
<evidence type="ECO:0000256" key="2">
    <source>
        <dbReference type="ARBA" id="ARBA00004496"/>
    </source>
</evidence>
<keyword evidence="5" id="KW-0539">Nucleus</keyword>
<dbReference type="SMART" id="SM00326">
    <property type="entry name" value="SH3"/>
    <property type="match status" value="1"/>
</dbReference>
<dbReference type="Gene3D" id="2.30.30.40">
    <property type="entry name" value="SH3 Domains"/>
    <property type="match status" value="1"/>
</dbReference>
<dbReference type="InterPro" id="IPR036028">
    <property type="entry name" value="SH3-like_dom_sf"/>
</dbReference>
<name>A0AAV1FTU4_XYRNO</name>
<organism evidence="8 9">
    <name type="scientific">Xyrichtys novacula</name>
    <name type="common">Pearly razorfish</name>
    <name type="synonym">Hemipteronotus novacula</name>
    <dbReference type="NCBI Taxonomy" id="13765"/>
    <lineage>
        <taxon>Eukaryota</taxon>
        <taxon>Metazoa</taxon>
        <taxon>Chordata</taxon>
        <taxon>Craniata</taxon>
        <taxon>Vertebrata</taxon>
        <taxon>Euteleostomi</taxon>
        <taxon>Actinopterygii</taxon>
        <taxon>Neopterygii</taxon>
        <taxon>Teleostei</taxon>
        <taxon>Neoteleostei</taxon>
        <taxon>Acanthomorphata</taxon>
        <taxon>Eupercaria</taxon>
        <taxon>Labriformes</taxon>
        <taxon>Labridae</taxon>
        <taxon>Xyrichtys</taxon>
    </lineage>
</organism>